<dbReference type="EMBL" id="CAUJNA010003318">
    <property type="protein sequence ID" value="CAJ1398978.1"/>
    <property type="molecule type" value="Genomic_DNA"/>
</dbReference>
<reference evidence="1" key="1">
    <citation type="submission" date="2023-08" db="EMBL/GenBank/DDBJ databases">
        <authorList>
            <person name="Chen Y."/>
            <person name="Shah S."/>
            <person name="Dougan E. K."/>
            <person name="Thang M."/>
            <person name="Chan C."/>
        </authorList>
    </citation>
    <scope>NUCLEOTIDE SEQUENCE</scope>
</reference>
<accession>A0AA36NE91</accession>
<name>A0AA36NE91_9DINO</name>
<protein>
    <submittedName>
        <fullName evidence="1">Uncharacterized protein</fullName>
    </submittedName>
</protein>
<comment type="caution">
    <text evidence="1">The sequence shown here is derived from an EMBL/GenBank/DDBJ whole genome shotgun (WGS) entry which is preliminary data.</text>
</comment>
<evidence type="ECO:0000313" key="2">
    <source>
        <dbReference type="Proteomes" id="UP001178507"/>
    </source>
</evidence>
<evidence type="ECO:0000313" key="1">
    <source>
        <dbReference type="EMBL" id="CAJ1398978.1"/>
    </source>
</evidence>
<gene>
    <name evidence="1" type="ORF">EVOR1521_LOCUS22616</name>
</gene>
<dbReference type="AlphaFoldDB" id="A0AA36NE91"/>
<organism evidence="1 2">
    <name type="scientific">Effrenium voratum</name>
    <dbReference type="NCBI Taxonomy" id="2562239"/>
    <lineage>
        <taxon>Eukaryota</taxon>
        <taxon>Sar</taxon>
        <taxon>Alveolata</taxon>
        <taxon>Dinophyceae</taxon>
        <taxon>Suessiales</taxon>
        <taxon>Symbiodiniaceae</taxon>
        <taxon>Effrenium</taxon>
    </lineage>
</organism>
<proteinExistence type="predicted"/>
<sequence>MKLIPAHALMHEKGPCDLRSIRGVDATACGSQDQPRWALGSGESCEVRCSWGQYPQGMPRSSSLVTCNYGQLSQPDFSCAPMACSAPQVAHVASPGCEEGMQATIGAIQSSGCVIMFTDCLQHKPTSRTGPSRLKRRAGRVLFRERLWCSGAMYRVPVVPSPLDGRGAQGVAYLDGGTSA</sequence>
<dbReference type="Proteomes" id="UP001178507">
    <property type="component" value="Unassembled WGS sequence"/>
</dbReference>
<keyword evidence="2" id="KW-1185">Reference proteome</keyword>